<dbReference type="NCBIfam" id="TIGR00797">
    <property type="entry name" value="matE"/>
    <property type="match status" value="1"/>
</dbReference>
<dbReference type="GO" id="GO:0006811">
    <property type="term" value="P:monoatomic ion transport"/>
    <property type="evidence" value="ECO:0007669"/>
    <property type="project" value="UniProtKB-KW"/>
</dbReference>
<evidence type="ECO:0000256" key="1">
    <source>
        <dbReference type="ARBA" id="ARBA00004651"/>
    </source>
</evidence>
<keyword evidence="7" id="KW-0406">Ion transport</keyword>
<keyword evidence="3" id="KW-0050">Antiport</keyword>
<evidence type="ECO:0000313" key="12">
    <source>
        <dbReference type="Proteomes" id="UP000784286"/>
    </source>
</evidence>
<evidence type="ECO:0000256" key="3">
    <source>
        <dbReference type="ARBA" id="ARBA00022449"/>
    </source>
</evidence>
<dbReference type="GO" id="GO:0005886">
    <property type="term" value="C:plasma membrane"/>
    <property type="evidence" value="ECO:0007669"/>
    <property type="project" value="UniProtKB-SubCell"/>
</dbReference>
<evidence type="ECO:0000256" key="10">
    <source>
        <dbReference type="SAM" id="Phobius"/>
    </source>
</evidence>
<feature type="transmembrane region" description="Helical" evidence="10">
    <location>
        <begin position="128"/>
        <end position="145"/>
    </location>
</feature>
<feature type="transmembrane region" description="Helical" evidence="10">
    <location>
        <begin position="233"/>
        <end position="258"/>
    </location>
</feature>
<feature type="transmembrane region" description="Helical" evidence="10">
    <location>
        <begin position="85"/>
        <end position="108"/>
    </location>
</feature>
<comment type="caution">
    <text evidence="11">The sequence shown here is derived from an EMBL/GenBank/DDBJ whole genome shotgun (WGS) entry which is preliminary data.</text>
</comment>
<keyword evidence="5 10" id="KW-0812">Transmembrane</keyword>
<evidence type="ECO:0000256" key="8">
    <source>
        <dbReference type="ARBA" id="ARBA00023136"/>
    </source>
</evidence>
<organism evidence="11 12">
    <name type="scientific">Candidatus Phocaeicola excrementipullorum</name>
    <dbReference type="NCBI Taxonomy" id="2838731"/>
    <lineage>
        <taxon>Bacteria</taxon>
        <taxon>Pseudomonadati</taxon>
        <taxon>Bacteroidota</taxon>
        <taxon>Bacteroidia</taxon>
        <taxon>Bacteroidales</taxon>
        <taxon>Bacteroidaceae</taxon>
        <taxon>Phocaeicola</taxon>
    </lineage>
</organism>
<gene>
    <name evidence="11" type="ORF">H9928_05635</name>
</gene>
<dbReference type="EMBL" id="JAHLFJ010000053">
    <property type="protein sequence ID" value="MBU3856025.1"/>
    <property type="molecule type" value="Genomic_DNA"/>
</dbReference>
<evidence type="ECO:0000256" key="5">
    <source>
        <dbReference type="ARBA" id="ARBA00022692"/>
    </source>
</evidence>
<dbReference type="Proteomes" id="UP000784286">
    <property type="component" value="Unassembled WGS sequence"/>
</dbReference>
<evidence type="ECO:0000256" key="9">
    <source>
        <dbReference type="ARBA" id="ARBA00031636"/>
    </source>
</evidence>
<protein>
    <recommendedName>
        <fullName evidence="9">Multidrug-efflux transporter</fullName>
    </recommendedName>
</protein>
<reference evidence="11" key="2">
    <citation type="submission" date="2021-04" db="EMBL/GenBank/DDBJ databases">
        <authorList>
            <person name="Gilroy R."/>
        </authorList>
    </citation>
    <scope>NUCLEOTIDE SEQUENCE</scope>
    <source>
        <strain evidence="11">8470</strain>
    </source>
</reference>
<dbReference type="Pfam" id="PF01554">
    <property type="entry name" value="MatE"/>
    <property type="match status" value="2"/>
</dbReference>
<name>A0A948TN51_9BACT</name>
<evidence type="ECO:0000313" key="11">
    <source>
        <dbReference type="EMBL" id="MBU3856025.1"/>
    </source>
</evidence>
<feature type="transmembrane region" description="Helical" evidence="10">
    <location>
        <begin position="353"/>
        <end position="372"/>
    </location>
</feature>
<keyword evidence="2" id="KW-0813">Transport</keyword>
<dbReference type="GO" id="GO:0042910">
    <property type="term" value="F:xenobiotic transmembrane transporter activity"/>
    <property type="evidence" value="ECO:0007669"/>
    <property type="project" value="InterPro"/>
</dbReference>
<feature type="transmembrane region" description="Helical" evidence="10">
    <location>
        <begin position="278"/>
        <end position="300"/>
    </location>
</feature>
<keyword evidence="8 10" id="KW-0472">Membrane</keyword>
<dbReference type="PANTHER" id="PTHR43298">
    <property type="entry name" value="MULTIDRUG RESISTANCE PROTEIN NORM-RELATED"/>
    <property type="match status" value="1"/>
</dbReference>
<feature type="transmembrane region" description="Helical" evidence="10">
    <location>
        <begin position="12"/>
        <end position="34"/>
    </location>
</feature>
<evidence type="ECO:0000256" key="6">
    <source>
        <dbReference type="ARBA" id="ARBA00022989"/>
    </source>
</evidence>
<reference evidence="11" key="1">
    <citation type="journal article" date="2021" name="PeerJ">
        <title>Extensive microbial diversity within the chicken gut microbiome revealed by metagenomics and culture.</title>
        <authorList>
            <person name="Gilroy R."/>
            <person name="Ravi A."/>
            <person name="Getino M."/>
            <person name="Pursley I."/>
            <person name="Horton D.L."/>
            <person name="Alikhan N.F."/>
            <person name="Baker D."/>
            <person name="Gharbi K."/>
            <person name="Hall N."/>
            <person name="Watson M."/>
            <person name="Adriaenssens E.M."/>
            <person name="Foster-Nyarko E."/>
            <person name="Jarju S."/>
            <person name="Secka A."/>
            <person name="Antonio M."/>
            <person name="Oren A."/>
            <person name="Chaudhuri R.R."/>
            <person name="La Ragione R."/>
            <person name="Hildebrand F."/>
            <person name="Pallen M.J."/>
        </authorList>
    </citation>
    <scope>NUCLEOTIDE SEQUENCE</scope>
    <source>
        <strain evidence="11">8470</strain>
    </source>
</reference>
<dbReference type="InterPro" id="IPR002528">
    <property type="entry name" value="MATE_fam"/>
</dbReference>
<sequence>MTTYSNKEIWHVTYPIFLGLIAQNVINVTDTAFLGHVSEVALGAAAMGGLLYICFYTVAFGFSVGSQILIARRNGEGNYRAVGPIMWQGSAFSLIMAVVLLGLMYFIAEPLIRLIVSSDAIFEATCEFYVWRMWGFLFAFLNVMFRALYIGITQTKVLTMSAVVMALVNLVFNYALVFGRLGMPEMGVRGAALASVISEASSLVFYLVYTYVKVDHRKYGLGRIPRFDGGMVLRILHISCFTMVQYFFSMGIWFVFFIALERLGQRQLAVANIVRSVYVVLLIPAQSLSTTANTLVSNLIGAGGVDHVMSLLGKIARMSFLIMIICAGLCALFPHAILSVYTNEAALLEESVSSLYVVCAAMLIASVANIYFNGISGTGNTQAALYLEVFVLAFYAVYIVVVGMVVQAPVSICFTTELVYYSLMLTISLIYLKKAKWQNKKI</sequence>
<dbReference type="AlphaFoldDB" id="A0A948TN51"/>
<feature type="transmembrane region" description="Helical" evidence="10">
    <location>
        <begin position="157"/>
        <end position="179"/>
    </location>
</feature>
<feature type="transmembrane region" description="Helical" evidence="10">
    <location>
        <begin position="384"/>
        <end position="406"/>
    </location>
</feature>
<dbReference type="InterPro" id="IPR048279">
    <property type="entry name" value="MdtK-like"/>
</dbReference>
<dbReference type="PIRSF" id="PIRSF006603">
    <property type="entry name" value="DinF"/>
    <property type="match status" value="1"/>
</dbReference>
<dbReference type="GO" id="GO:0015297">
    <property type="term" value="F:antiporter activity"/>
    <property type="evidence" value="ECO:0007669"/>
    <property type="project" value="UniProtKB-KW"/>
</dbReference>
<evidence type="ECO:0000256" key="4">
    <source>
        <dbReference type="ARBA" id="ARBA00022475"/>
    </source>
</evidence>
<feature type="transmembrane region" description="Helical" evidence="10">
    <location>
        <begin position="320"/>
        <end position="341"/>
    </location>
</feature>
<feature type="transmembrane region" description="Helical" evidence="10">
    <location>
        <begin position="191"/>
        <end position="212"/>
    </location>
</feature>
<dbReference type="InterPro" id="IPR050222">
    <property type="entry name" value="MATE_MdtK"/>
</dbReference>
<keyword evidence="4" id="KW-1003">Cell membrane</keyword>
<feature type="transmembrane region" description="Helical" evidence="10">
    <location>
        <begin position="40"/>
        <end position="64"/>
    </location>
</feature>
<keyword evidence="6 10" id="KW-1133">Transmembrane helix</keyword>
<accession>A0A948TN51</accession>
<comment type="subcellular location">
    <subcellularLocation>
        <location evidence="1">Cell membrane</location>
        <topology evidence="1">Multi-pass membrane protein</topology>
    </subcellularLocation>
</comment>
<dbReference type="CDD" id="cd13133">
    <property type="entry name" value="MATE_like_7"/>
    <property type="match status" value="1"/>
</dbReference>
<feature type="transmembrane region" description="Helical" evidence="10">
    <location>
        <begin position="412"/>
        <end position="432"/>
    </location>
</feature>
<dbReference type="PANTHER" id="PTHR43298:SF2">
    <property type="entry name" value="FMN_FAD EXPORTER YEEO-RELATED"/>
    <property type="match status" value="1"/>
</dbReference>
<evidence type="ECO:0000256" key="7">
    <source>
        <dbReference type="ARBA" id="ARBA00023065"/>
    </source>
</evidence>
<evidence type="ECO:0000256" key="2">
    <source>
        <dbReference type="ARBA" id="ARBA00022448"/>
    </source>
</evidence>
<proteinExistence type="predicted"/>